<sequence>MSDEDRQVLRELIESAGMGLLSLEVEELVDGIDLAGFSRTVEGAQR</sequence>
<proteinExistence type="predicted"/>
<dbReference type="KEGG" id="vg:40072694"/>
<organism evidence="1 2">
    <name type="scientific">Propionibacterium phage G4</name>
    <dbReference type="NCBI Taxonomy" id="1897537"/>
    <lineage>
        <taxon>Viruses</taxon>
        <taxon>Duplodnaviria</taxon>
        <taxon>Heunggongvirae</taxon>
        <taxon>Uroviricota</taxon>
        <taxon>Caudoviricetes</taxon>
        <taxon>Doucettevirus</taxon>
        <taxon>Doucettevirus G4</taxon>
    </lineage>
</organism>
<reference evidence="2" key="1">
    <citation type="submission" date="2016-07" db="EMBL/GenBank/DDBJ databases">
        <authorList>
            <person name="Florea S."/>
            <person name="Webb J.S."/>
            <person name="Jaromczyk J."/>
            <person name="Schardl C.L."/>
        </authorList>
    </citation>
    <scope>NUCLEOTIDE SEQUENCE [LARGE SCALE GENOMIC DNA]</scope>
</reference>
<protein>
    <submittedName>
        <fullName evidence="1">Uncharacterized protein</fullName>
    </submittedName>
</protein>
<dbReference type="EMBL" id="KX620754">
    <property type="protein sequence ID" value="AOT24636.1"/>
    <property type="molecule type" value="Genomic_DNA"/>
</dbReference>
<dbReference type="GeneID" id="40072694"/>
<dbReference type="Proteomes" id="UP000224440">
    <property type="component" value="Segment"/>
</dbReference>
<gene>
    <name evidence="1" type="primary">47</name>
    <name evidence="1" type="ORF">G4_47</name>
</gene>
<evidence type="ECO:0000313" key="1">
    <source>
        <dbReference type="EMBL" id="AOT24636.1"/>
    </source>
</evidence>
<keyword evidence="2" id="KW-1185">Reference proteome</keyword>
<name>A0A1D8EUI7_9CAUD</name>
<dbReference type="RefSeq" id="YP_009597089.1">
    <property type="nucleotide sequence ID" value="NC_041895.1"/>
</dbReference>
<evidence type="ECO:0000313" key="2">
    <source>
        <dbReference type="Proteomes" id="UP000224440"/>
    </source>
</evidence>
<accession>A0A1D8EUI7</accession>